<organism evidence="1 2">
    <name type="scientific">Psychroflexus planctonicus</name>
    <dbReference type="NCBI Taxonomy" id="1526575"/>
    <lineage>
        <taxon>Bacteria</taxon>
        <taxon>Pseudomonadati</taxon>
        <taxon>Bacteroidota</taxon>
        <taxon>Flavobacteriia</taxon>
        <taxon>Flavobacteriales</taxon>
        <taxon>Flavobacteriaceae</taxon>
        <taxon>Psychroflexus</taxon>
    </lineage>
</organism>
<evidence type="ECO:0000313" key="1">
    <source>
        <dbReference type="EMBL" id="GGE43518.1"/>
    </source>
</evidence>
<name>A0ABQ1SKR5_9FLAO</name>
<protein>
    <recommendedName>
        <fullName evidence="3">IPExxxVDY family protein</fullName>
    </recommendedName>
</protein>
<reference evidence="2" key="1">
    <citation type="journal article" date="2019" name="Int. J. Syst. Evol. Microbiol.">
        <title>The Global Catalogue of Microorganisms (GCM) 10K type strain sequencing project: providing services to taxonomists for standard genome sequencing and annotation.</title>
        <authorList>
            <consortium name="The Broad Institute Genomics Platform"/>
            <consortium name="The Broad Institute Genome Sequencing Center for Infectious Disease"/>
            <person name="Wu L."/>
            <person name="Ma J."/>
        </authorList>
    </citation>
    <scope>NUCLEOTIDE SEQUENCE [LARGE SCALE GENOMIC DNA]</scope>
    <source>
        <strain evidence="2">CGMCC 1.12931</strain>
    </source>
</reference>
<comment type="caution">
    <text evidence="1">The sequence shown here is derived from an EMBL/GenBank/DDBJ whole genome shotgun (WGS) entry which is preliminary data.</text>
</comment>
<evidence type="ECO:0008006" key="3">
    <source>
        <dbReference type="Google" id="ProtNLM"/>
    </source>
</evidence>
<dbReference type="EMBL" id="BMGM01000012">
    <property type="protein sequence ID" value="GGE43518.1"/>
    <property type="molecule type" value="Genomic_DNA"/>
</dbReference>
<keyword evidence="2" id="KW-1185">Reference proteome</keyword>
<proteinExistence type="predicted"/>
<gene>
    <name evidence="1" type="ORF">GCM10010832_24360</name>
</gene>
<dbReference type="Proteomes" id="UP000599179">
    <property type="component" value="Unassembled WGS sequence"/>
</dbReference>
<accession>A0ABQ1SKR5</accession>
<dbReference type="InterPro" id="IPR046525">
    <property type="entry name" value="DUF6702"/>
</dbReference>
<sequence length="136" mass="16182">MEYKTEEKAIQIISRVFVDDFEDVLGKRFSIPIVLLPDEESKNADQWISRYINQKLNIEIQGKEVQLNFIGKRYEDDRIYLYIEAENIPDFNSISVENLILTDLFEEQKNLVHFKKNKELKSMVLTKSKSKHTFTY</sequence>
<evidence type="ECO:0000313" key="2">
    <source>
        <dbReference type="Proteomes" id="UP000599179"/>
    </source>
</evidence>
<dbReference type="Pfam" id="PF20420">
    <property type="entry name" value="DUF6702"/>
    <property type="match status" value="1"/>
</dbReference>